<feature type="compositionally biased region" description="Polar residues" evidence="1">
    <location>
        <begin position="440"/>
        <end position="455"/>
    </location>
</feature>
<feature type="region of interest" description="Disordered" evidence="1">
    <location>
        <begin position="274"/>
        <end position="370"/>
    </location>
</feature>
<feature type="transmembrane region" description="Helical" evidence="2">
    <location>
        <begin position="72"/>
        <end position="94"/>
    </location>
</feature>
<feature type="compositionally biased region" description="Basic and acidic residues" evidence="1">
    <location>
        <begin position="500"/>
        <end position="509"/>
    </location>
</feature>
<feature type="compositionally biased region" description="Basic and acidic residues" evidence="1">
    <location>
        <begin position="516"/>
        <end position="528"/>
    </location>
</feature>
<protein>
    <submittedName>
        <fullName evidence="3">Uncharacterized protein</fullName>
    </submittedName>
</protein>
<dbReference type="EMBL" id="MU853795">
    <property type="protein sequence ID" value="KAK3940533.1"/>
    <property type="molecule type" value="Genomic_DNA"/>
</dbReference>
<sequence length="536" mass="59814">MPQIAQYTQHQAMAKNEVVKRAGSSITISQCYKPMFSWPCTGVSGLRQPLRRRSAGAPPCSGWSCLSNAEQVGIPLVGTVFIFTVGFIYWYLCIRQRKKARQRRSPDEEETITGEELAIPLRNRKRSSDTVQGGTRIVVRLGQPSSDEELRVERLGESGHRDTGYYMAPPHPPPIHHGPPHSVVPHPLAYSPPILIVPETQPRPPSFLDPRPAPDPNVCGCSSRRTRDSSHVSLSSVKTDTPSLTRQPSSVECPPPEQPRLSWFSRIMGLPPVGRAHTISDSGSPVRRTGRSPIPVVHPPSSNGAKTSFSRTSSLLSRPSNFSQSPERRSNSSGSVNRSKNERQVSSRRHNSSRRKRRSTRASRSPCRRHCGRCPVRADCKCPTSSTEAASFSALNTKDSRHNQSVHKAQPSHDSLSLAQRRRSRYYRHLKEHGDGDSVSHLTSTTAGECSTSVAERQHRGKHRRPSTPEPRQRRPSSASRRNWDDLFAPRAHSPNTNTRDSHREELREARRRLEHHSETFGRAEGVGRGKSTSNK</sequence>
<feature type="compositionally biased region" description="Low complexity" evidence="1">
    <location>
        <begin position="307"/>
        <end position="320"/>
    </location>
</feature>
<keyword evidence="4" id="KW-1185">Reference proteome</keyword>
<keyword evidence="2" id="KW-1133">Transmembrane helix</keyword>
<evidence type="ECO:0000313" key="4">
    <source>
        <dbReference type="Proteomes" id="UP001303473"/>
    </source>
</evidence>
<evidence type="ECO:0000256" key="2">
    <source>
        <dbReference type="SAM" id="Phobius"/>
    </source>
</evidence>
<keyword evidence="2" id="KW-0472">Membrane</keyword>
<proteinExistence type="predicted"/>
<name>A0AAN6S599_9PEZI</name>
<dbReference type="AlphaFoldDB" id="A0AAN6S599"/>
<accession>A0AAN6S599</accession>
<feature type="region of interest" description="Disordered" evidence="1">
    <location>
        <begin position="202"/>
        <end position="262"/>
    </location>
</feature>
<organism evidence="3 4">
    <name type="scientific">Diplogelasinospora grovesii</name>
    <dbReference type="NCBI Taxonomy" id="303347"/>
    <lineage>
        <taxon>Eukaryota</taxon>
        <taxon>Fungi</taxon>
        <taxon>Dikarya</taxon>
        <taxon>Ascomycota</taxon>
        <taxon>Pezizomycotina</taxon>
        <taxon>Sordariomycetes</taxon>
        <taxon>Sordariomycetidae</taxon>
        <taxon>Sordariales</taxon>
        <taxon>Diplogelasinosporaceae</taxon>
        <taxon>Diplogelasinospora</taxon>
    </lineage>
</organism>
<evidence type="ECO:0000256" key="1">
    <source>
        <dbReference type="SAM" id="MobiDB-lite"/>
    </source>
</evidence>
<gene>
    <name evidence="3" type="ORF">QBC46DRAFT_408198</name>
</gene>
<feature type="region of interest" description="Disordered" evidence="1">
    <location>
        <begin position="398"/>
        <end position="418"/>
    </location>
</feature>
<feature type="compositionally biased region" description="Pro residues" evidence="1">
    <location>
        <begin position="202"/>
        <end position="215"/>
    </location>
</feature>
<feature type="region of interest" description="Disordered" evidence="1">
    <location>
        <begin position="431"/>
        <end position="536"/>
    </location>
</feature>
<feature type="compositionally biased region" description="Polar residues" evidence="1">
    <location>
        <begin position="231"/>
        <end position="250"/>
    </location>
</feature>
<keyword evidence="2" id="KW-0812">Transmembrane</keyword>
<evidence type="ECO:0000313" key="3">
    <source>
        <dbReference type="EMBL" id="KAK3940533.1"/>
    </source>
</evidence>
<dbReference type="Proteomes" id="UP001303473">
    <property type="component" value="Unassembled WGS sequence"/>
</dbReference>
<reference evidence="4" key="1">
    <citation type="journal article" date="2023" name="Mol. Phylogenet. Evol.">
        <title>Genome-scale phylogeny and comparative genomics of the fungal order Sordariales.</title>
        <authorList>
            <person name="Hensen N."/>
            <person name="Bonometti L."/>
            <person name="Westerberg I."/>
            <person name="Brannstrom I.O."/>
            <person name="Guillou S."/>
            <person name="Cros-Aarteil S."/>
            <person name="Calhoun S."/>
            <person name="Haridas S."/>
            <person name="Kuo A."/>
            <person name="Mondo S."/>
            <person name="Pangilinan J."/>
            <person name="Riley R."/>
            <person name="LaButti K."/>
            <person name="Andreopoulos B."/>
            <person name="Lipzen A."/>
            <person name="Chen C."/>
            <person name="Yan M."/>
            <person name="Daum C."/>
            <person name="Ng V."/>
            <person name="Clum A."/>
            <person name="Steindorff A."/>
            <person name="Ohm R.A."/>
            <person name="Martin F."/>
            <person name="Silar P."/>
            <person name="Natvig D.O."/>
            <person name="Lalanne C."/>
            <person name="Gautier V."/>
            <person name="Ament-Velasquez S.L."/>
            <person name="Kruys A."/>
            <person name="Hutchinson M.I."/>
            <person name="Powell A.J."/>
            <person name="Barry K."/>
            <person name="Miller A.N."/>
            <person name="Grigoriev I.V."/>
            <person name="Debuchy R."/>
            <person name="Gladieux P."/>
            <person name="Hiltunen Thoren M."/>
            <person name="Johannesson H."/>
        </authorList>
    </citation>
    <scope>NUCLEOTIDE SEQUENCE [LARGE SCALE GENOMIC DNA]</scope>
    <source>
        <strain evidence="4">CBS 340.73</strain>
    </source>
</reference>
<comment type="caution">
    <text evidence="3">The sequence shown here is derived from an EMBL/GenBank/DDBJ whole genome shotgun (WGS) entry which is preliminary data.</text>
</comment>
<feature type="compositionally biased region" description="Basic residues" evidence="1">
    <location>
        <begin position="346"/>
        <end position="370"/>
    </location>
</feature>